<organism evidence="2 3">
    <name type="scientific">Hirschia litorea</name>
    <dbReference type="NCBI Taxonomy" id="1199156"/>
    <lineage>
        <taxon>Bacteria</taxon>
        <taxon>Pseudomonadati</taxon>
        <taxon>Pseudomonadota</taxon>
        <taxon>Alphaproteobacteria</taxon>
        <taxon>Hyphomonadales</taxon>
        <taxon>Hyphomonadaceae</taxon>
        <taxon>Hirschia</taxon>
    </lineage>
</organism>
<keyword evidence="3" id="KW-1185">Reference proteome</keyword>
<reference evidence="3" key="1">
    <citation type="journal article" date="2019" name="Int. J. Syst. Evol. Microbiol.">
        <title>The Global Catalogue of Microorganisms (GCM) 10K type strain sequencing project: providing services to taxonomists for standard genome sequencing and annotation.</title>
        <authorList>
            <consortium name="The Broad Institute Genomics Platform"/>
            <consortium name="The Broad Institute Genome Sequencing Center for Infectious Disease"/>
            <person name="Wu L."/>
            <person name="Ma J."/>
        </authorList>
    </citation>
    <scope>NUCLEOTIDE SEQUENCE [LARGE SCALE GENOMIC DNA]</scope>
    <source>
        <strain evidence="3">CCUG 51308</strain>
    </source>
</reference>
<feature type="transmembrane region" description="Helical" evidence="1">
    <location>
        <begin position="164"/>
        <end position="184"/>
    </location>
</feature>
<evidence type="ECO:0000313" key="2">
    <source>
        <dbReference type="EMBL" id="MFC7290368.1"/>
    </source>
</evidence>
<dbReference type="Proteomes" id="UP001596492">
    <property type="component" value="Unassembled WGS sequence"/>
</dbReference>
<feature type="transmembrane region" description="Helical" evidence="1">
    <location>
        <begin position="48"/>
        <end position="66"/>
    </location>
</feature>
<feature type="transmembrane region" description="Helical" evidence="1">
    <location>
        <begin position="12"/>
        <end position="36"/>
    </location>
</feature>
<feature type="transmembrane region" description="Helical" evidence="1">
    <location>
        <begin position="102"/>
        <end position="124"/>
    </location>
</feature>
<feature type="transmembrane region" description="Helical" evidence="1">
    <location>
        <begin position="196"/>
        <end position="216"/>
    </location>
</feature>
<keyword evidence="1" id="KW-0472">Membrane</keyword>
<accession>A0ABW2IHG4</accession>
<feature type="transmembrane region" description="Helical" evidence="1">
    <location>
        <begin position="72"/>
        <end position="90"/>
    </location>
</feature>
<evidence type="ECO:0000256" key="1">
    <source>
        <dbReference type="SAM" id="Phobius"/>
    </source>
</evidence>
<proteinExistence type="predicted"/>
<dbReference type="EMBL" id="JBHTBR010000002">
    <property type="protein sequence ID" value="MFC7290368.1"/>
    <property type="molecule type" value="Genomic_DNA"/>
</dbReference>
<feature type="transmembrane region" description="Helical" evidence="1">
    <location>
        <begin position="136"/>
        <end position="157"/>
    </location>
</feature>
<protein>
    <submittedName>
        <fullName evidence="2">ZIP family metal transporter</fullName>
    </submittedName>
</protein>
<evidence type="ECO:0000313" key="3">
    <source>
        <dbReference type="Proteomes" id="UP001596492"/>
    </source>
</evidence>
<name>A0ABW2IHG4_9PROT</name>
<keyword evidence="1" id="KW-1133">Transmembrane helix</keyword>
<sequence length="225" mass="23406">MTAFIHLLEDAIGIPIAFGFALLAMFFSCLGIGLAASNRKLAEKFGDYAAFAGGILLSIIAITHLLPEALSANIVSIILVLIGCSVGAILDKVGHANVGKVNAHLITPIVAIGLHSFLDGMVYVASLDHDHGGGTLTAIGLILHEIPEGLITLVLCFAVFSRSALAIIVAVLAAGISTPLGAVIGLTLDHKLGETFLTYAFPVAAGLVSWAGFNLIRSRLFILKR</sequence>
<gene>
    <name evidence="2" type="ORF">ACFQS8_01960</name>
</gene>
<dbReference type="RefSeq" id="WP_382165199.1">
    <property type="nucleotide sequence ID" value="NZ_JBHTBR010000002.1"/>
</dbReference>
<comment type="caution">
    <text evidence="2">The sequence shown here is derived from an EMBL/GenBank/DDBJ whole genome shotgun (WGS) entry which is preliminary data.</text>
</comment>
<keyword evidence="1" id="KW-0812">Transmembrane</keyword>